<evidence type="ECO:0000256" key="6">
    <source>
        <dbReference type="ARBA" id="ARBA00022777"/>
    </source>
</evidence>
<feature type="domain" description="Response regulatory" evidence="12">
    <location>
        <begin position="8"/>
        <end position="124"/>
    </location>
</feature>
<dbReference type="InterPro" id="IPR003594">
    <property type="entry name" value="HATPase_dom"/>
</dbReference>
<proteinExistence type="predicted"/>
<evidence type="ECO:0000313" key="13">
    <source>
        <dbReference type="EMBL" id="RUT13509.1"/>
    </source>
</evidence>
<evidence type="ECO:0000256" key="7">
    <source>
        <dbReference type="ARBA" id="ARBA00022840"/>
    </source>
</evidence>
<dbReference type="PANTHER" id="PTHR24421">
    <property type="entry name" value="NITRATE/NITRITE SENSOR PROTEIN NARX-RELATED"/>
    <property type="match status" value="1"/>
</dbReference>
<keyword evidence="3 9" id="KW-0597">Phosphoprotein</keyword>
<evidence type="ECO:0000256" key="5">
    <source>
        <dbReference type="ARBA" id="ARBA00022741"/>
    </source>
</evidence>
<dbReference type="Pfam" id="PF07730">
    <property type="entry name" value="HisKA_3"/>
    <property type="match status" value="1"/>
</dbReference>
<dbReference type="InterPro" id="IPR005467">
    <property type="entry name" value="His_kinase_dom"/>
</dbReference>
<evidence type="ECO:0000256" key="9">
    <source>
        <dbReference type="PROSITE-ProRule" id="PRU00169"/>
    </source>
</evidence>
<dbReference type="Gene3D" id="3.40.50.2300">
    <property type="match status" value="1"/>
</dbReference>
<gene>
    <name evidence="13" type="ORF">DSM107010_11320</name>
</gene>
<keyword evidence="8" id="KW-0902">Two-component regulatory system</keyword>
<name>A0AB37UPY1_9CYAN</name>
<dbReference type="SMART" id="SM00387">
    <property type="entry name" value="HATPase_c"/>
    <property type="match status" value="1"/>
</dbReference>
<keyword evidence="4" id="KW-0808">Transferase</keyword>
<comment type="catalytic activity">
    <reaction evidence="1">
        <text>ATP + protein L-histidine = ADP + protein N-phospho-L-histidine.</text>
        <dbReference type="EC" id="2.7.13.3"/>
    </reaction>
</comment>
<evidence type="ECO:0000256" key="1">
    <source>
        <dbReference type="ARBA" id="ARBA00000085"/>
    </source>
</evidence>
<keyword evidence="10" id="KW-0175">Coiled coil</keyword>
<keyword evidence="6" id="KW-0418">Kinase</keyword>
<evidence type="ECO:0000313" key="14">
    <source>
        <dbReference type="Proteomes" id="UP000282574"/>
    </source>
</evidence>
<feature type="domain" description="Histidine kinase" evidence="11">
    <location>
        <begin position="278"/>
        <end position="365"/>
    </location>
</feature>
<evidence type="ECO:0000256" key="8">
    <source>
        <dbReference type="ARBA" id="ARBA00023012"/>
    </source>
</evidence>
<reference evidence="13 14" key="1">
    <citation type="journal article" date="2019" name="Genome Biol. Evol.">
        <title>Day and night: Metabolic profiles and evolutionary relationships of six axenic non-marine cyanobacteria.</title>
        <authorList>
            <person name="Will S.E."/>
            <person name="Henke P."/>
            <person name="Boedeker C."/>
            <person name="Huang S."/>
            <person name="Brinkmann H."/>
            <person name="Rohde M."/>
            <person name="Jarek M."/>
            <person name="Friedl T."/>
            <person name="Seufert S."/>
            <person name="Schumacher M."/>
            <person name="Overmann J."/>
            <person name="Neumann-Schaal M."/>
            <person name="Petersen J."/>
        </authorList>
    </citation>
    <scope>NUCLEOTIDE SEQUENCE [LARGE SCALE GENOMIC DNA]</scope>
    <source>
        <strain evidence="13 14">SAG 39.79</strain>
    </source>
</reference>
<dbReference type="PANTHER" id="PTHR24421:SF10">
    <property type="entry name" value="NITRATE_NITRITE SENSOR PROTEIN NARQ"/>
    <property type="match status" value="1"/>
</dbReference>
<organism evidence="13 14">
    <name type="scientific">Chroococcidiopsis cubana SAG 39.79</name>
    <dbReference type="NCBI Taxonomy" id="388085"/>
    <lineage>
        <taxon>Bacteria</taxon>
        <taxon>Bacillati</taxon>
        <taxon>Cyanobacteriota</taxon>
        <taxon>Cyanophyceae</taxon>
        <taxon>Chroococcidiopsidales</taxon>
        <taxon>Chroococcidiopsidaceae</taxon>
        <taxon>Chroococcidiopsis</taxon>
    </lineage>
</organism>
<evidence type="ECO:0000256" key="2">
    <source>
        <dbReference type="ARBA" id="ARBA00012438"/>
    </source>
</evidence>
<dbReference type="Pfam" id="PF00072">
    <property type="entry name" value="Response_reg"/>
    <property type="match status" value="1"/>
</dbReference>
<dbReference type="PROSITE" id="PS50110">
    <property type="entry name" value="RESPONSE_REGULATORY"/>
    <property type="match status" value="1"/>
</dbReference>
<protein>
    <recommendedName>
        <fullName evidence="2">histidine kinase</fullName>
        <ecNumber evidence="2">2.7.13.3</ecNumber>
    </recommendedName>
</protein>
<dbReference type="InterPro" id="IPR011712">
    <property type="entry name" value="Sig_transdc_His_kin_sub3_dim/P"/>
</dbReference>
<evidence type="ECO:0000259" key="11">
    <source>
        <dbReference type="PROSITE" id="PS50109"/>
    </source>
</evidence>
<dbReference type="GO" id="GO:0000155">
    <property type="term" value="F:phosphorelay sensor kinase activity"/>
    <property type="evidence" value="ECO:0007669"/>
    <property type="project" value="InterPro"/>
</dbReference>
<dbReference type="Gene3D" id="3.30.565.10">
    <property type="entry name" value="Histidine kinase-like ATPase, C-terminal domain"/>
    <property type="match status" value="1"/>
</dbReference>
<feature type="modified residue" description="4-aspartylphosphate" evidence="9">
    <location>
        <position position="57"/>
    </location>
</feature>
<dbReference type="InterPro" id="IPR011006">
    <property type="entry name" value="CheY-like_superfamily"/>
</dbReference>
<dbReference type="RefSeq" id="WP_106167245.1">
    <property type="nucleotide sequence ID" value="NZ_JAVKZF010000002.1"/>
</dbReference>
<dbReference type="InterPro" id="IPR036890">
    <property type="entry name" value="HATPase_C_sf"/>
</dbReference>
<dbReference type="CDD" id="cd16917">
    <property type="entry name" value="HATPase_UhpB-NarQ-NarX-like"/>
    <property type="match status" value="1"/>
</dbReference>
<evidence type="ECO:0000256" key="3">
    <source>
        <dbReference type="ARBA" id="ARBA00022553"/>
    </source>
</evidence>
<dbReference type="Gene3D" id="1.20.5.1930">
    <property type="match status" value="1"/>
</dbReference>
<evidence type="ECO:0000256" key="10">
    <source>
        <dbReference type="SAM" id="Coils"/>
    </source>
</evidence>
<dbReference type="Pfam" id="PF02518">
    <property type="entry name" value="HATPase_c"/>
    <property type="match status" value="1"/>
</dbReference>
<dbReference type="GO" id="GO:0046983">
    <property type="term" value="F:protein dimerization activity"/>
    <property type="evidence" value="ECO:0007669"/>
    <property type="project" value="InterPro"/>
</dbReference>
<dbReference type="PROSITE" id="PS50109">
    <property type="entry name" value="HIS_KIN"/>
    <property type="match status" value="1"/>
</dbReference>
<dbReference type="SUPFAM" id="SSF55874">
    <property type="entry name" value="ATPase domain of HSP90 chaperone/DNA topoisomerase II/histidine kinase"/>
    <property type="match status" value="1"/>
</dbReference>
<dbReference type="InterPro" id="IPR050482">
    <property type="entry name" value="Sensor_HK_TwoCompSys"/>
</dbReference>
<dbReference type="SUPFAM" id="SSF52172">
    <property type="entry name" value="CheY-like"/>
    <property type="match status" value="1"/>
</dbReference>
<evidence type="ECO:0000259" key="12">
    <source>
        <dbReference type="PROSITE" id="PS50110"/>
    </source>
</evidence>
<dbReference type="EMBL" id="RSCK01000006">
    <property type="protein sequence ID" value="RUT13509.1"/>
    <property type="molecule type" value="Genomic_DNA"/>
</dbReference>
<sequence length="368" mass="40939">MQNKKNGDILIVDDKPDNLRLLSAMLSDRGYEIRAVMSGSAALMGAQAQPPDLILLDINMPEMNGYEVCQRLKANHLTQNIPIIFISALNEVLDKVKAFTFGGVDYITKPFQEEEVFARIETQLSLRRMQVALQTQNDRLQQAEADLRRALEQERMLNQRIEAMTAIEERHRIARDIHDSLGHILVGLNIQMETALTLWQTAPDRAFEFLGEAKKLGTEALNAVRRSVTDIRSDPLQGQLLDRAIAALIAEFHHTTGIAPECQLDLSLPFSNSVNTVVYRIVQEGLTNICKHARATSVQLQIQTTPTELSLKLQDNGGGFCTDENQNGFGLQGMRERVLAVGGQLEITSAPGKGCRITARFPRNEGVV</sequence>
<dbReference type="GO" id="GO:0016020">
    <property type="term" value="C:membrane"/>
    <property type="evidence" value="ECO:0007669"/>
    <property type="project" value="InterPro"/>
</dbReference>
<dbReference type="Proteomes" id="UP000282574">
    <property type="component" value="Unassembled WGS sequence"/>
</dbReference>
<dbReference type="GO" id="GO:0005524">
    <property type="term" value="F:ATP binding"/>
    <property type="evidence" value="ECO:0007669"/>
    <property type="project" value="UniProtKB-KW"/>
</dbReference>
<keyword evidence="5" id="KW-0547">Nucleotide-binding</keyword>
<keyword evidence="14" id="KW-1185">Reference proteome</keyword>
<dbReference type="EC" id="2.7.13.3" evidence="2"/>
<feature type="coiled-coil region" evidence="10">
    <location>
        <begin position="126"/>
        <end position="160"/>
    </location>
</feature>
<dbReference type="AlphaFoldDB" id="A0AB37UPY1"/>
<accession>A0AB37UPY1</accession>
<evidence type="ECO:0000256" key="4">
    <source>
        <dbReference type="ARBA" id="ARBA00022679"/>
    </source>
</evidence>
<keyword evidence="7" id="KW-0067">ATP-binding</keyword>
<comment type="caution">
    <text evidence="13">The sequence shown here is derived from an EMBL/GenBank/DDBJ whole genome shotgun (WGS) entry which is preliminary data.</text>
</comment>
<dbReference type="CDD" id="cd19920">
    <property type="entry name" value="REC_PA4781-like"/>
    <property type="match status" value="1"/>
</dbReference>
<dbReference type="SMART" id="SM00448">
    <property type="entry name" value="REC"/>
    <property type="match status" value="1"/>
</dbReference>
<dbReference type="InterPro" id="IPR001789">
    <property type="entry name" value="Sig_transdc_resp-reg_receiver"/>
</dbReference>